<reference evidence="2 3" key="1">
    <citation type="submission" date="2015-01" db="EMBL/GenBank/DDBJ databases">
        <authorList>
            <person name="Xiang T."/>
            <person name="Song Y."/>
            <person name="Huang L."/>
            <person name="Wang B."/>
            <person name="Wu P."/>
        </authorList>
    </citation>
    <scope>NUCLEOTIDE SEQUENCE [LARGE SCALE GENOMIC DNA]</scope>
    <source>
        <strain evidence="2 3">CcD38</strain>
    </source>
</reference>
<protein>
    <recommendedName>
        <fullName evidence="1">Knr4/Smi1-like domain-containing protein</fullName>
    </recommendedName>
</protein>
<proteinExistence type="predicted"/>
<evidence type="ECO:0000259" key="1">
    <source>
        <dbReference type="Pfam" id="PF09346"/>
    </source>
</evidence>
<dbReference type="EMBL" id="CDOI01000141">
    <property type="protein sequence ID" value="CEN45980.1"/>
    <property type="molecule type" value="Genomic_DNA"/>
</dbReference>
<keyword evidence="3" id="KW-1185">Reference proteome</keyword>
<accession>A0A0B7I2P4</accession>
<evidence type="ECO:0000313" key="3">
    <source>
        <dbReference type="Proteomes" id="UP000045051"/>
    </source>
</evidence>
<dbReference type="Gene3D" id="3.40.1580.10">
    <property type="entry name" value="SMI1/KNR4-like"/>
    <property type="match status" value="1"/>
</dbReference>
<dbReference type="Pfam" id="PF09346">
    <property type="entry name" value="SMI1_KNR4"/>
    <property type="match status" value="1"/>
</dbReference>
<name>A0A0B7I2P4_9FLAO</name>
<dbReference type="InterPro" id="IPR018958">
    <property type="entry name" value="Knr4/Smi1-like_dom"/>
</dbReference>
<organism evidence="2 3">
    <name type="scientific">Capnocytophaga canis</name>
    <dbReference type="NCBI Taxonomy" id="1848903"/>
    <lineage>
        <taxon>Bacteria</taxon>
        <taxon>Pseudomonadati</taxon>
        <taxon>Bacteroidota</taxon>
        <taxon>Flavobacteriia</taxon>
        <taxon>Flavobacteriales</taxon>
        <taxon>Flavobacteriaceae</taxon>
        <taxon>Capnocytophaga</taxon>
    </lineage>
</organism>
<dbReference type="RefSeq" id="WP_042344169.1">
    <property type="nucleotide sequence ID" value="NZ_CDOI01000141.1"/>
</dbReference>
<dbReference type="AlphaFoldDB" id="A0A0B7I2P4"/>
<evidence type="ECO:0000313" key="2">
    <source>
        <dbReference type="EMBL" id="CEN45980.1"/>
    </source>
</evidence>
<gene>
    <name evidence="2" type="ORF">CCAND38_300034</name>
</gene>
<dbReference type="SUPFAM" id="SSF160631">
    <property type="entry name" value="SMI1/KNR4-like"/>
    <property type="match status" value="1"/>
</dbReference>
<sequence>MELKKSFPKLNDELLKKVERILAEKFDYKNIPSDYKNFLLKNNGGYVSPGFVDDSDTFKHTHEIVFNTPLKWSKDNNRPVTPTLVSFFAVWLEEDMNGNGVEDWNLPELILSNVHSKYDFDVLPDKMMSIGKCEHPDAADMLCLSLDKQDYGAVYYYYGMCDHPALFHGDFYQKASDKVVEKYGLSDEDLYNLDEDNPQDTTIINELKKAVFVKVANSFSEFLDKCKIAKVEDLYA</sequence>
<feature type="domain" description="Knr4/Smi1-like" evidence="1">
    <location>
        <begin position="30"/>
        <end position="162"/>
    </location>
</feature>
<dbReference type="InterPro" id="IPR037883">
    <property type="entry name" value="Knr4/Smi1-like_sf"/>
</dbReference>
<dbReference type="Proteomes" id="UP000045051">
    <property type="component" value="Unassembled WGS sequence"/>
</dbReference>